<dbReference type="Proteomes" id="UP000319663">
    <property type="component" value="Unassembled WGS sequence"/>
</dbReference>
<evidence type="ECO:0000313" key="2">
    <source>
        <dbReference type="Proteomes" id="UP000319663"/>
    </source>
</evidence>
<name>A0A507QJZ4_MONPU</name>
<protein>
    <submittedName>
        <fullName evidence="1">Uncharacterized protein</fullName>
    </submittedName>
</protein>
<evidence type="ECO:0000313" key="1">
    <source>
        <dbReference type="EMBL" id="TQB67532.1"/>
    </source>
</evidence>
<proteinExistence type="predicted"/>
<keyword evidence="2" id="KW-1185">Reference proteome</keyword>
<dbReference type="EMBL" id="VIFY01000373">
    <property type="protein sequence ID" value="TQB67532.1"/>
    <property type="molecule type" value="Genomic_DNA"/>
</dbReference>
<reference evidence="1 2" key="1">
    <citation type="submission" date="2019-06" db="EMBL/GenBank/DDBJ databases">
        <title>Wine fermentation using esterase from Monascus purpureus.</title>
        <authorList>
            <person name="Geng C."/>
            <person name="Zhang Y."/>
        </authorList>
    </citation>
    <scope>NUCLEOTIDE SEQUENCE [LARGE SCALE GENOMIC DNA]</scope>
    <source>
        <strain evidence="1">HQ1</strain>
    </source>
</reference>
<sequence length="120" mass="13877">METDNDVQYELDCSSIMDDGYLAGNEDTRTILWRHVEFYIVRNPVPGCYHILAAVMTLLHTKGEDRKPQIKRFVVEHEENLIFDLLSQLLALGLHDDIFAATIEDVAIPNQFWPTERESN</sequence>
<gene>
    <name evidence="1" type="ORF">MPDQ_005341</name>
</gene>
<dbReference type="AlphaFoldDB" id="A0A507QJZ4"/>
<comment type="caution">
    <text evidence="1">The sequence shown here is derived from an EMBL/GenBank/DDBJ whole genome shotgun (WGS) entry which is preliminary data.</text>
</comment>
<accession>A0A507QJZ4</accession>
<organism evidence="1 2">
    <name type="scientific">Monascus purpureus</name>
    <name type="common">Red mold</name>
    <name type="synonym">Monascus anka</name>
    <dbReference type="NCBI Taxonomy" id="5098"/>
    <lineage>
        <taxon>Eukaryota</taxon>
        <taxon>Fungi</taxon>
        <taxon>Dikarya</taxon>
        <taxon>Ascomycota</taxon>
        <taxon>Pezizomycotina</taxon>
        <taxon>Eurotiomycetes</taxon>
        <taxon>Eurotiomycetidae</taxon>
        <taxon>Eurotiales</taxon>
        <taxon>Aspergillaceae</taxon>
        <taxon>Monascus</taxon>
    </lineage>
</organism>
<dbReference type="OrthoDB" id="4485682at2759"/>
<dbReference type="STRING" id="5098.A0A507QJZ4"/>